<gene>
    <name evidence="5" type="ORF">EF384_07945</name>
</gene>
<feature type="domain" description="Prephenate/arogenate dehydrogenase" evidence="4">
    <location>
        <begin position="1"/>
        <end position="285"/>
    </location>
</feature>
<dbReference type="InterPro" id="IPR050812">
    <property type="entry name" value="Preph/Arog_dehydrog"/>
</dbReference>
<dbReference type="InterPro" id="IPR008927">
    <property type="entry name" value="6-PGluconate_DH-like_C_sf"/>
</dbReference>
<dbReference type="PANTHER" id="PTHR21363:SF0">
    <property type="entry name" value="PREPHENATE DEHYDROGENASE [NADP(+)]"/>
    <property type="match status" value="1"/>
</dbReference>
<dbReference type="Pfam" id="PF20463">
    <property type="entry name" value="PDH_C"/>
    <property type="match status" value="1"/>
</dbReference>
<dbReference type="GO" id="GO:0006571">
    <property type="term" value="P:tyrosine biosynthetic process"/>
    <property type="evidence" value="ECO:0007669"/>
    <property type="project" value="InterPro"/>
</dbReference>
<dbReference type="Gene3D" id="1.10.3660.10">
    <property type="entry name" value="6-phosphogluconate dehydrogenase C-terminal like domain"/>
    <property type="match status" value="1"/>
</dbReference>
<dbReference type="InterPro" id="IPR046826">
    <property type="entry name" value="PDH_N"/>
</dbReference>
<dbReference type="Gene3D" id="3.40.50.720">
    <property type="entry name" value="NAD(P)-binding Rossmann-like Domain"/>
    <property type="match status" value="1"/>
</dbReference>
<dbReference type="AlphaFoldDB" id="A0A3N4G873"/>
<dbReference type="SUPFAM" id="SSF51735">
    <property type="entry name" value="NAD(P)-binding Rossmann-fold domains"/>
    <property type="match status" value="1"/>
</dbReference>
<dbReference type="EMBL" id="RKMG01000028">
    <property type="protein sequence ID" value="RPA57597.1"/>
    <property type="molecule type" value="Genomic_DNA"/>
</dbReference>
<keyword evidence="6" id="KW-1185">Reference proteome</keyword>
<reference evidence="5 6" key="1">
    <citation type="submission" date="2018-11" db="EMBL/GenBank/DDBJ databases">
        <title>Aerococcus sp. SJQ22, whole genome shotgun sequence.</title>
        <authorList>
            <person name="Sun L."/>
            <person name="Gao X."/>
            <person name="Chen W."/>
            <person name="Huang K."/>
        </authorList>
    </citation>
    <scope>NUCLEOTIDE SEQUENCE [LARGE SCALE GENOMIC DNA]</scope>
    <source>
        <strain evidence="5 6">SJQ22</strain>
    </source>
</reference>
<sequence>MKISIVGLGVIGGSFAEALKTAGYEDVYGIDNDQATLDTAVEMGIIKAGYIDGKDILPETDLTIMALYPKTAVRFTQANHDYFKTGAILMDTTGIKEKFIADMAEVVPDNIEVVYTHPMAGRENRGIAYAQGSVFQGANFLLIPTDMNNEDSLVFIEDLANELGFGKINRVSAAFHDQMISFTSQLPHAIAISLMNSDHEKRETGKFTGDSYPELTRIAKINEDLWSELFIDNKKYLLQSIKDFENQLDLVKKAIRDEDSDTLKTLFIKSTTNRLKLEEQMDKRKIKRK</sequence>
<comment type="pathway">
    <text evidence="3">Amino-acid biosynthesis.</text>
</comment>
<dbReference type="PANTHER" id="PTHR21363">
    <property type="entry name" value="PREPHENATE DEHYDROGENASE"/>
    <property type="match status" value="1"/>
</dbReference>
<dbReference type="OrthoDB" id="9802008at2"/>
<name>A0A3N4G873_9LACT</name>
<dbReference type="GO" id="GO:0070403">
    <property type="term" value="F:NAD+ binding"/>
    <property type="evidence" value="ECO:0007669"/>
    <property type="project" value="InterPro"/>
</dbReference>
<dbReference type="Proteomes" id="UP000273977">
    <property type="component" value="Unassembled WGS sequence"/>
</dbReference>
<keyword evidence="2" id="KW-0560">Oxidoreductase</keyword>
<dbReference type="RefSeq" id="WP_123780933.1">
    <property type="nucleotide sequence ID" value="NZ_RKMG01000028.1"/>
</dbReference>
<evidence type="ECO:0000313" key="5">
    <source>
        <dbReference type="EMBL" id="RPA57597.1"/>
    </source>
</evidence>
<evidence type="ECO:0000313" key="6">
    <source>
        <dbReference type="Proteomes" id="UP000273977"/>
    </source>
</evidence>
<dbReference type="GO" id="GO:0008977">
    <property type="term" value="F:prephenate dehydrogenase (NAD+) activity"/>
    <property type="evidence" value="ECO:0007669"/>
    <property type="project" value="InterPro"/>
</dbReference>
<evidence type="ECO:0000256" key="1">
    <source>
        <dbReference type="ARBA" id="ARBA00007964"/>
    </source>
</evidence>
<evidence type="ECO:0000256" key="3">
    <source>
        <dbReference type="ARBA" id="ARBA00029440"/>
    </source>
</evidence>
<dbReference type="SUPFAM" id="SSF48179">
    <property type="entry name" value="6-phosphogluconate dehydrogenase C-terminal domain-like"/>
    <property type="match status" value="1"/>
</dbReference>
<dbReference type="InterPro" id="IPR046825">
    <property type="entry name" value="PDH_C"/>
</dbReference>
<dbReference type="InterPro" id="IPR036291">
    <property type="entry name" value="NAD(P)-bd_dom_sf"/>
</dbReference>
<dbReference type="Pfam" id="PF02153">
    <property type="entry name" value="PDH_N"/>
    <property type="match status" value="1"/>
</dbReference>
<accession>A0A3N4G873</accession>
<comment type="similarity">
    <text evidence="1">Belongs to the prephenate/arogenate dehydrogenase family.</text>
</comment>
<organism evidence="5 6">
    <name type="scientific">Aerococcus agrisoli</name>
    <dbReference type="NCBI Taxonomy" id="2487350"/>
    <lineage>
        <taxon>Bacteria</taxon>
        <taxon>Bacillati</taxon>
        <taxon>Bacillota</taxon>
        <taxon>Bacilli</taxon>
        <taxon>Lactobacillales</taxon>
        <taxon>Aerococcaceae</taxon>
        <taxon>Aerococcus</taxon>
    </lineage>
</organism>
<comment type="caution">
    <text evidence="5">The sequence shown here is derived from an EMBL/GenBank/DDBJ whole genome shotgun (WGS) entry which is preliminary data.</text>
</comment>
<dbReference type="GO" id="GO:0004665">
    <property type="term" value="F:prephenate dehydrogenase (NADP+) activity"/>
    <property type="evidence" value="ECO:0007669"/>
    <property type="project" value="InterPro"/>
</dbReference>
<protein>
    <submittedName>
        <fullName evidence="5">Prephenate dehydrogenase</fullName>
    </submittedName>
</protein>
<evidence type="ECO:0000256" key="2">
    <source>
        <dbReference type="ARBA" id="ARBA00023002"/>
    </source>
</evidence>
<dbReference type="PROSITE" id="PS51176">
    <property type="entry name" value="PDH_ADH"/>
    <property type="match status" value="1"/>
</dbReference>
<evidence type="ECO:0000259" key="4">
    <source>
        <dbReference type="PROSITE" id="PS51176"/>
    </source>
</evidence>
<proteinExistence type="inferred from homology"/>
<dbReference type="InterPro" id="IPR003099">
    <property type="entry name" value="Prephen_DH"/>
</dbReference>